<reference evidence="2 3" key="1">
    <citation type="journal article" date="2023" name="Plants (Basel)">
        <title>Bridging the Gap: Combining Genomics and Transcriptomics Approaches to Understand Stylosanthes scabra, an Orphan Legume from the Brazilian Caatinga.</title>
        <authorList>
            <person name="Ferreira-Neto J.R.C."/>
            <person name="da Silva M.D."/>
            <person name="Binneck E."/>
            <person name="de Melo N.F."/>
            <person name="da Silva R.H."/>
            <person name="de Melo A.L.T.M."/>
            <person name="Pandolfi V."/>
            <person name="Bustamante F.O."/>
            <person name="Brasileiro-Vidal A.C."/>
            <person name="Benko-Iseppon A.M."/>
        </authorList>
    </citation>
    <scope>NUCLEOTIDE SEQUENCE [LARGE SCALE GENOMIC DNA]</scope>
    <source>
        <tissue evidence="2">Leaves</tissue>
    </source>
</reference>
<evidence type="ECO:0000313" key="2">
    <source>
        <dbReference type="EMBL" id="MED6172212.1"/>
    </source>
</evidence>
<evidence type="ECO:0000256" key="1">
    <source>
        <dbReference type="SAM" id="Coils"/>
    </source>
</evidence>
<comment type="caution">
    <text evidence="2">The sequence shown here is derived from an EMBL/GenBank/DDBJ whole genome shotgun (WGS) entry which is preliminary data.</text>
</comment>
<proteinExistence type="predicted"/>
<sequence length="170" mass="19754">MKDLGAEKKETSFLPMKDEFCMTKLPKRHYRHIDFGAIHSSHQPPSSDPALGLFRVLPSEGTFSLTHSHYLSTLTTKNRIVRRKLNLRALLEEAEKRDQELKQKLQKRLLYIDEDEGVADSRSRTWKPSVVAGNPPAKENNKHPFSLVILSEELPKRFKYPMDMAVRWKQ</sequence>
<protein>
    <submittedName>
        <fullName evidence="2">Uncharacterized protein</fullName>
    </submittedName>
</protein>
<feature type="coiled-coil region" evidence="1">
    <location>
        <begin position="77"/>
        <end position="108"/>
    </location>
</feature>
<keyword evidence="3" id="KW-1185">Reference proteome</keyword>
<keyword evidence="1" id="KW-0175">Coiled coil</keyword>
<organism evidence="2 3">
    <name type="scientific">Stylosanthes scabra</name>
    <dbReference type="NCBI Taxonomy" id="79078"/>
    <lineage>
        <taxon>Eukaryota</taxon>
        <taxon>Viridiplantae</taxon>
        <taxon>Streptophyta</taxon>
        <taxon>Embryophyta</taxon>
        <taxon>Tracheophyta</taxon>
        <taxon>Spermatophyta</taxon>
        <taxon>Magnoliopsida</taxon>
        <taxon>eudicotyledons</taxon>
        <taxon>Gunneridae</taxon>
        <taxon>Pentapetalae</taxon>
        <taxon>rosids</taxon>
        <taxon>fabids</taxon>
        <taxon>Fabales</taxon>
        <taxon>Fabaceae</taxon>
        <taxon>Papilionoideae</taxon>
        <taxon>50 kb inversion clade</taxon>
        <taxon>dalbergioids sensu lato</taxon>
        <taxon>Dalbergieae</taxon>
        <taxon>Pterocarpus clade</taxon>
        <taxon>Stylosanthes</taxon>
    </lineage>
</organism>
<accession>A0ABU6VGZ3</accession>
<dbReference type="EMBL" id="JASCZI010151345">
    <property type="protein sequence ID" value="MED6172212.1"/>
    <property type="molecule type" value="Genomic_DNA"/>
</dbReference>
<evidence type="ECO:0000313" key="3">
    <source>
        <dbReference type="Proteomes" id="UP001341840"/>
    </source>
</evidence>
<dbReference type="Proteomes" id="UP001341840">
    <property type="component" value="Unassembled WGS sequence"/>
</dbReference>
<gene>
    <name evidence="2" type="ORF">PIB30_047936</name>
</gene>
<name>A0ABU6VGZ3_9FABA</name>